<proteinExistence type="predicted"/>
<dbReference type="SUPFAM" id="SSF54909">
    <property type="entry name" value="Dimeric alpha+beta barrel"/>
    <property type="match status" value="1"/>
</dbReference>
<dbReference type="EMBL" id="CAJVRL010000035">
    <property type="protein sequence ID" value="CAG8950064.1"/>
    <property type="molecule type" value="Genomic_DNA"/>
</dbReference>
<dbReference type="PROSITE" id="PS51502">
    <property type="entry name" value="S_R_A_B_BARREL"/>
    <property type="match status" value="1"/>
</dbReference>
<dbReference type="OrthoDB" id="3830014at2759"/>
<feature type="domain" description="Stress-response A/B barrel" evidence="1">
    <location>
        <begin position="3"/>
        <end position="100"/>
    </location>
</feature>
<dbReference type="Proteomes" id="UP000696280">
    <property type="component" value="Unassembled WGS sequence"/>
</dbReference>
<organism evidence="2 3">
    <name type="scientific">Hymenoscyphus fraxineus</name>
    <dbReference type="NCBI Taxonomy" id="746836"/>
    <lineage>
        <taxon>Eukaryota</taxon>
        <taxon>Fungi</taxon>
        <taxon>Dikarya</taxon>
        <taxon>Ascomycota</taxon>
        <taxon>Pezizomycotina</taxon>
        <taxon>Leotiomycetes</taxon>
        <taxon>Helotiales</taxon>
        <taxon>Helotiaceae</taxon>
        <taxon>Hymenoscyphus</taxon>
    </lineage>
</organism>
<protein>
    <recommendedName>
        <fullName evidence="1">Stress-response A/B barrel domain-containing protein</fullName>
    </recommendedName>
</protein>
<dbReference type="SMART" id="SM00886">
    <property type="entry name" value="Dabb"/>
    <property type="match status" value="1"/>
</dbReference>
<sequence>MPIRRLTLFKIPSSHIPSLQEGYKTLSSTAIKDNKPYIQSLQTYPAKPDQRSQGYTVVAILEFASLEDMKYYDEECEAHKVLKGKAGGLGLEGPPLSVYFEV</sequence>
<name>A0A9N9KMJ9_9HELO</name>
<dbReference type="InterPro" id="IPR013097">
    <property type="entry name" value="Dabb"/>
</dbReference>
<evidence type="ECO:0000313" key="2">
    <source>
        <dbReference type="EMBL" id="CAG8950064.1"/>
    </source>
</evidence>
<dbReference type="Pfam" id="PF07876">
    <property type="entry name" value="Dabb"/>
    <property type="match status" value="1"/>
</dbReference>
<accession>A0A9N9KMJ9</accession>
<reference evidence="2" key="1">
    <citation type="submission" date="2021-07" db="EMBL/GenBank/DDBJ databases">
        <authorList>
            <person name="Durling M."/>
        </authorList>
    </citation>
    <scope>NUCLEOTIDE SEQUENCE</scope>
</reference>
<evidence type="ECO:0000313" key="3">
    <source>
        <dbReference type="Proteomes" id="UP000696280"/>
    </source>
</evidence>
<dbReference type="InterPro" id="IPR011008">
    <property type="entry name" value="Dimeric_a/b-barrel"/>
</dbReference>
<evidence type="ECO:0000259" key="1">
    <source>
        <dbReference type="PROSITE" id="PS51502"/>
    </source>
</evidence>
<dbReference type="Gene3D" id="3.30.70.100">
    <property type="match status" value="1"/>
</dbReference>
<dbReference type="AlphaFoldDB" id="A0A9N9KMJ9"/>
<gene>
    <name evidence="2" type="ORF">HYFRA_00008296</name>
</gene>
<comment type="caution">
    <text evidence="2">The sequence shown here is derived from an EMBL/GenBank/DDBJ whole genome shotgun (WGS) entry which is preliminary data.</text>
</comment>
<keyword evidence="3" id="KW-1185">Reference proteome</keyword>